<reference evidence="2 3" key="1">
    <citation type="journal article" date="2018" name="PLoS Genet.">
        <title>Population sequencing reveals clonal diversity and ancestral inbreeding in the grapevine cultivar Chardonnay.</title>
        <authorList>
            <person name="Roach M.J."/>
            <person name="Johnson D.L."/>
            <person name="Bohlmann J."/>
            <person name="van Vuuren H.J."/>
            <person name="Jones S.J."/>
            <person name="Pretorius I.S."/>
            <person name="Schmidt S.A."/>
            <person name="Borneman A.R."/>
        </authorList>
    </citation>
    <scope>NUCLEOTIDE SEQUENCE [LARGE SCALE GENOMIC DNA]</scope>
    <source>
        <strain evidence="3">cv. Chardonnay</strain>
        <tissue evidence="2">Leaf</tissue>
    </source>
</reference>
<comment type="caution">
    <text evidence="2">The sequence shown here is derived from an EMBL/GenBank/DDBJ whole genome shotgun (WGS) entry which is preliminary data.</text>
</comment>
<dbReference type="InterPro" id="IPR001005">
    <property type="entry name" value="SANT/Myb"/>
</dbReference>
<gene>
    <name evidence="2" type="primary">ASIL2_3</name>
    <name evidence="2" type="ORF">CK203_101828</name>
</gene>
<protein>
    <submittedName>
        <fullName evidence="2">Trihelix transcription factor ASIL2</fullName>
    </submittedName>
</protein>
<dbReference type="Pfam" id="PF13837">
    <property type="entry name" value="Myb_DNA-bind_4"/>
    <property type="match status" value="1"/>
</dbReference>
<dbReference type="InterPro" id="IPR044822">
    <property type="entry name" value="Myb_DNA-bind_4"/>
</dbReference>
<dbReference type="FunFam" id="1.10.10.60:FF:000152">
    <property type="entry name" value="Trihelix transcription factor ASIL2"/>
    <property type="match status" value="1"/>
</dbReference>
<evidence type="ECO:0000313" key="2">
    <source>
        <dbReference type="EMBL" id="RVW50839.1"/>
    </source>
</evidence>
<dbReference type="Proteomes" id="UP000288805">
    <property type="component" value="Unassembled WGS sequence"/>
</dbReference>
<dbReference type="PANTHER" id="PTHR31307:SF43">
    <property type="entry name" value="TRIHELIX TRANSCRIPTION FACTOR ASIL2-LIKE"/>
    <property type="match status" value="1"/>
</dbReference>
<dbReference type="Gene3D" id="1.10.10.60">
    <property type="entry name" value="Homeodomain-like"/>
    <property type="match status" value="1"/>
</dbReference>
<dbReference type="PROSITE" id="PS50090">
    <property type="entry name" value="MYB_LIKE"/>
    <property type="match status" value="1"/>
</dbReference>
<evidence type="ECO:0000259" key="1">
    <source>
        <dbReference type="PROSITE" id="PS50090"/>
    </source>
</evidence>
<dbReference type="SMART" id="SM00595">
    <property type="entry name" value="MADF"/>
    <property type="match status" value="1"/>
</dbReference>
<accession>A0A438ESW4</accession>
<organism evidence="2 3">
    <name type="scientific">Vitis vinifera</name>
    <name type="common">Grape</name>
    <dbReference type="NCBI Taxonomy" id="29760"/>
    <lineage>
        <taxon>Eukaryota</taxon>
        <taxon>Viridiplantae</taxon>
        <taxon>Streptophyta</taxon>
        <taxon>Embryophyta</taxon>
        <taxon>Tracheophyta</taxon>
        <taxon>Spermatophyta</taxon>
        <taxon>Magnoliopsida</taxon>
        <taxon>eudicotyledons</taxon>
        <taxon>Gunneridae</taxon>
        <taxon>Pentapetalae</taxon>
        <taxon>rosids</taxon>
        <taxon>Vitales</taxon>
        <taxon>Vitaceae</taxon>
        <taxon>Viteae</taxon>
        <taxon>Vitis</taxon>
    </lineage>
</organism>
<evidence type="ECO:0000313" key="3">
    <source>
        <dbReference type="Proteomes" id="UP000288805"/>
    </source>
</evidence>
<dbReference type="EMBL" id="QGNW01001191">
    <property type="protein sequence ID" value="RVW50839.1"/>
    <property type="molecule type" value="Genomic_DNA"/>
</dbReference>
<dbReference type="InterPro" id="IPR044823">
    <property type="entry name" value="ASIL1/2-like"/>
</dbReference>
<proteinExistence type="predicted"/>
<dbReference type="PANTHER" id="PTHR31307">
    <property type="entry name" value="TRIHELIX TRANSCRIPTION FACTOR ASIL2"/>
    <property type="match status" value="1"/>
</dbReference>
<name>A0A438ESW4_VITVI</name>
<feature type="domain" description="Myb-like" evidence="1">
    <location>
        <begin position="112"/>
        <end position="172"/>
    </location>
</feature>
<sequence length="468" mass="52457">MAETEGRREGVEKEVNNITFRSVGGAKQRTLAPLHPLIPPSSNPLFFTPSSTPTSTHHANHLHLHLHFHLHLHLFLSLSSTTTTTTLLSCTSLFYVPNPMSAPARKFPAPCWTHDETVALIDAYREKWYSLRRGNLRAADWDAVSAAVSLRCHLAAPSKTSVQCRHKIEKLRQRYRAEKQRCVAYPGGFCSSWVFFANMDSMEHGSNQSQTSDDPNPNFDFDGNKFHLKSSPNPGFDQEEGCGLKSVGDGSLVPPGPRANNCGKINGYSNINLVSDAGGGFLVKAPNLNFNHYDDDRMDAGRRFRLKMQGVEDMILSGIRSKNYGMIDGNSNSNLSDDINGDGFWMKNPRGRNYAHSNSNPKLDSRVLNGRSGSLRLGFGKESGVRGIKRETDPISEMVSSIRLLGEGFVKMEKMKMDMAREIEKMRMEMEMKRSEMLLESQQQIVDTFMKGFLEKKKKKAKMVPSEF</sequence>
<dbReference type="AlphaFoldDB" id="A0A438ESW4"/>